<accession>A0ACB8CRU7</accession>
<organism evidence="1 2">
    <name type="scientific">Dermacentor silvarum</name>
    <name type="common">Tick</name>
    <dbReference type="NCBI Taxonomy" id="543639"/>
    <lineage>
        <taxon>Eukaryota</taxon>
        <taxon>Metazoa</taxon>
        <taxon>Ecdysozoa</taxon>
        <taxon>Arthropoda</taxon>
        <taxon>Chelicerata</taxon>
        <taxon>Arachnida</taxon>
        <taxon>Acari</taxon>
        <taxon>Parasitiformes</taxon>
        <taxon>Ixodida</taxon>
        <taxon>Ixodoidea</taxon>
        <taxon>Ixodidae</taxon>
        <taxon>Rhipicephalinae</taxon>
        <taxon>Dermacentor</taxon>
    </lineage>
</organism>
<gene>
    <name evidence="1" type="ORF">HPB49_015364</name>
</gene>
<keyword evidence="2" id="KW-1185">Reference proteome</keyword>
<dbReference type="Proteomes" id="UP000821865">
    <property type="component" value="Chromosome 5"/>
</dbReference>
<reference evidence="1" key="1">
    <citation type="submission" date="2020-05" db="EMBL/GenBank/DDBJ databases">
        <title>Large-scale comparative analyses of tick genomes elucidate their genetic diversity and vector capacities.</title>
        <authorList>
            <person name="Jia N."/>
            <person name="Wang J."/>
            <person name="Shi W."/>
            <person name="Du L."/>
            <person name="Sun Y."/>
            <person name="Zhan W."/>
            <person name="Jiang J."/>
            <person name="Wang Q."/>
            <person name="Zhang B."/>
            <person name="Ji P."/>
            <person name="Sakyi L.B."/>
            <person name="Cui X."/>
            <person name="Yuan T."/>
            <person name="Jiang B."/>
            <person name="Yang W."/>
            <person name="Lam T.T.-Y."/>
            <person name="Chang Q."/>
            <person name="Ding S."/>
            <person name="Wang X."/>
            <person name="Zhu J."/>
            <person name="Ruan X."/>
            <person name="Zhao L."/>
            <person name="Wei J."/>
            <person name="Que T."/>
            <person name="Du C."/>
            <person name="Cheng J."/>
            <person name="Dai P."/>
            <person name="Han X."/>
            <person name="Huang E."/>
            <person name="Gao Y."/>
            <person name="Liu J."/>
            <person name="Shao H."/>
            <person name="Ye R."/>
            <person name="Li L."/>
            <person name="Wei W."/>
            <person name="Wang X."/>
            <person name="Wang C."/>
            <person name="Yang T."/>
            <person name="Huo Q."/>
            <person name="Li W."/>
            <person name="Guo W."/>
            <person name="Chen H."/>
            <person name="Zhou L."/>
            <person name="Ni X."/>
            <person name="Tian J."/>
            <person name="Zhou Y."/>
            <person name="Sheng Y."/>
            <person name="Liu T."/>
            <person name="Pan Y."/>
            <person name="Xia L."/>
            <person name="Li J."/>
            <person name="Zhao F."/>
            <person name="Cao W."/>
        </authorList>
    </citation>
    <scope>NUCLEOTIDE SEQUENCE</scope>
    <source>
        <strain evidence="1">Dsil-2018</strain>
    </source>
</reference>
<dbReference type="EMBL" id="CM023474">
    <property type="protein sequence ID" value="KAH7949786.1"/>
    <property type="molecule type" value="Genomic_DNA"/>
</dbReference>
<evidence type="ECO:0000313" key="1">
    <source>
        <dbReference type="EMBL" id="KAH7949786.1"/>
    </source>
</evidence>
<sequence length="183" mass="20815">MAQPQLRVEIAEMKEAEVAKATPPENVGESPTVEVPMDAYCERKYAHNSELYPECIEQRTRVDQILYSVACSIRPHHITFFHRRFGDNSKPTEEEQADFEEKVLGGIQCLIGQGPFAAGDTLTVAVLSILAFLALSLDIDYVNSVRFPDLFEYCERVKGALSYFDDVYGSTIRLYRRIWAQLQ</sequence>
<evidence type="ECO:0000313" key="2">
    <source>
        <dbReference type="Proteomes" id="UP000821865"/>
    </source>
</evidence>
<name>A0ACB8CRU7_DERSI</name>
<comment type="caution">
    <text evidence="1">The sequence shown here is derived from an EMBL/GenBank/DDBJ whole genome shotgun (WGS) entry which is preliminary data.</text>
</comment>
<proteinExistence type="predicted"/>
<protein>
    <submittedName>
        <fullName evidence="1">Uncharacterized protein</fullName>
    </submittedName>
</protein>